<feature type="compositionally biased region" description="Polar residues" evidence="1">
    <location>
        <begin position="90"/>
        <end position="105"/>
    </location>
</feature>
<evidence type="ECO:0000313" key="3">
    <source>
        <dbReference type="Proteomes" id="UP001270362"/>
    </source>
</evidence>
<feature type="compositionally biased region" description="Basic and acidic residues" evidence="1">
    <location>
        <begin position="752"/>
        <end position="761"/>
    </location>
</feature>
<evidence type="ECO:0008006" key="4">
    <source>
        <dbReference type="Google" id="ProtNLM"/>
    </source>
</evidence>
<comment type="caution">
    <text evidence="2">The sequence shown here is derived from an EMBL/GenBank/DDBJ whole genome shotgun (WGS) entry which is preliminary data.</text>
</comment>
<dbReference type="Proteomes" id="UP001270362">
    <property type="component" value="Unassembled WGS sequence"/>
</dbReference>
<gene>
    <name evidence="2" type="ORF">B0T22DRAFT_202404</name>
</gene>
<feature type="compositionally biased region" description="Low complexity" evidence="1">
    <location>
        <begin position="323"/>
        <end position="336"/>
    </location>
</feature>
<feature type="region of interest" description="Disordered" evidence="1">
    <location>
        <begin position="178"/>
        <end position="200"/>
    </location>
</feature>
<feature type="compositionally biased region" description="Low complexity" evidence="1">
    <location>
        <begin position="511"/>
        <end position="534"/>
    </location>
</feature>
<feature type="compositionally biased region" description="Low complexity" evidence="1">
    <location>
        <begin position="178"/>
        <end position="194"/>
    </location>
</feature>
<feature type="compositionally biased region" description="Polar residues" evidence="1">
    <location>
        <begin position="702"/>
        <end position="718"/>
    </location>
</feature>
<feature type="compositionally biased region" description="Polar residues" evidence="1">
    <location>
        <begin position="337"/>
        <end position="361"/>
    </location>
</feature>
<feature type="compositionally biased region" description="Low complexity" evidence="1">
    <location>
        <begin position="583"/>
        <end position="599"/>
    </location>
</feature>
<feature type="region of interest" description="Disordered" evidence="1">
    <location>
        <begin position="311"/>
        <end position="366"/>
    </location>
</feature>
<sequence>MASSVQGMAFTASELSLENKGGDPFYWQDAGDDTGSADFFDQFVMLDGAEPVSPTGGEEGGSFEPLCGTGDSLFSPPAAESLADPVPPSAGSSDGRTNQDESLSTARFPRSQKQHQHQHQHQHRQLRGGASMAMHHHPDSIGRDELLFGYHDAPGGGSISDSELLRLEGLTMRSPRVQVPPVSASVPPSPHSQQGSPRKTGRIEAFCNKIRNKTAATLQGRSKQLQPPRPISGPIISTAKMGSGPGPLKTEKGRPRSYNLQVTKPNLPLSPPLTGSLSDISHQLPVTGTSTTNTNNGMAFVNGFLDDPFLEPSALLLHPSPHQQQPQPQQQQQAQPNGNRTVPSTPLQTPLLSGFPSTPGGTVNAAWPFGTTPDDKNVWTLPMTSTPSGLNAATWWPADDMDTADDMTARDITGDLSFQPTPNTRNSSFHPLFLQHLQNQQQQQHLRSQQQQTFEYPAPPSQDDFSTNGLMIHMPQPRGPAPEILYHQQQQHFQTANGSRHMRTRSEHYQQHQQQQQMQAQQQQQQQQQQQSQQRRSKPRAPSSGARYHHHQPSGAMISPRKQRNVSGSGSGIQVPPSPSPTPRSSSNGVSKDSMSTSDGGSGGARRQLHRRSVSMQMLSTSTTDAAAGPVSNAAIRKRRSWTGRRPGSDASAAATAAPATLSHASRRASSSSLNTRAAAAAAAVGLLPNLPNPSPARPTRHSSLGTTTDSASKPKQQKVQLSSFVNYTPHDHDVLMTGVAPSGSSKTKARREKEALDRQRKLSEAMLRAVTAAGGDVRKLEEGIMLNV</sequence>
<evidence type="ECO:0000256" key="1">
    <source>
        <dbReference type="SAM" id="MobiDB-lite"/>
    </source>
</evidence>
<feature type="compositionally biased region" description="Polar residues" evidence="1">
    <location>
        <begin position="614"/>
        <end position="625"/>
    </location>
</feature>
<evidence type="ECO:0000313" key="2">
    <source>
        <dbReference type="EMBL" id="KAK3684899.1"/>
    </source>
</evidence>
<proteinExistence type="predicted"/>
<feature type="region of interest" description="Disordered" evidence="1">
    <location>
        <begin position="218"/>
        <end position="254"/>
    </location>
</feature>
<protein>
    <recommendedName>
        <fullName evidence="4">Developmental regulatory protein wetA</fullName>
    </recommendedName>
</protein>
<organism evidence="2 3">
    <name type="scientific">Podospora appendiculata</name>
    <dbReference type="NCBI Taxonomy" id="314037"/>
    <lineage>
        <taxon>Eukaryota</taxon>
        <taxon>Fungi</taxon>
        <taxon>Dikarya</taxon>
        <taxon>Ascomycota</taxon>
        <taxon>Pezizomycotina</taxon>
        <taxon>Sordariomycetes</taxon>
        <taxon>Sordariomycetidae</taxon>
        <taxon>Sordariales</taxon>
        <taxon>Podosporaceae</taxon>
        <taxon>Podospora</taxon>
    </lineage>
</organism>
<feature type="compositionally biased region" description="Low complexity" evidence="1">
    <location>
        <begin position="440"/>
        <end position="452"/>
    </location>
</feature>
<reference evidence="2" key="2">
    <citation type="submission" date="2023-06" db="EMBL/GenBank/DDBJ databases">
        <authorList>
            <consortium name="Lawrence Berkeley National Laboratory"/>
            <person name="Haridas S."/>
            <person name="Hensen N."/>
            <person name="Bonometti L."/>
            <person name="Westerberg I."/>
            <person name="Brannstrom I.O."/>
            <person name="Guillou S."/>
            <person name="Cros-Aarteil S."/>
            <person name="Calhoun S."/>
            <person name="Kuo A."/>
            <person name="Mondo S."/>
            <person name="Pangilinan J."/>
            <person name="Riley R."/>
            <person name="Labutti K."/>
            <person name="Andreopoulos B."/>
            <person name="Lipzen A."/>
            <person name="Chen C."/>
            <person name="Yanf M."/>
            <person name="Daum C."/>
            <person name="Ng V."/>
            <person name="Clum A."/>
            <person name="Steindorff A."/>
            <person name="Ohm R."/>
            <person name="Martin F."/>
            <person name="Silar P."/>
            <person name="Natvig D."/>
            <person name="Lalanne C."/>
            <person name="Gautier V."/>
            <person name="Ament-Velasquez S.L."/>
            <person name="Kruys A."/>
            <person name="Hutchinson M.I."/>
            <person name="Powell A.J."/>
            <person name="Barry K."/>
            <person name="Miller A.N."/>
            <person name="Grigoriev I.V."/>
            <person name="Debuchy R."/>
            <person name="Gladieux P."/>
            <person name="Thoren M.H."/>
            <person name="Johannesson H."/>
        </authorList>
    </citation>
    <scope>NUCLEOTIDE SEQUENCE</scope>
    <source>
        <strain evidence="2">CBS 314.62</strain>
    </source>
</reference>
<feature type="region of interest" description="Disordered" evidence="1">
    <location>
        <begin position="440"/>
        <end position="465"/>
    </location>
</feature>
<feature type="compositionally biased region" description="Low complexity" evidence="1">
    <location>
        <begin position="649"/>
        <end position="674"/>
    </location>
</feature>
<dbReference type="EMBL" id="JAULSO010000003">
    <property type="protein sequence ID" value="KAK3684899.1"/>
    <property type="molecule type" value="Genomic_DNA"/>
</dbReference>
<name>A0AAE0X442_9PEZI</name>
<feature type="region of interest" description="Disordered" evidence="1">
    <location>
        <begin position="688"/>
        <end position="718"/>
    </location>
</feature>
<feature type="region of interest" description="Disordered" evidence="1">
    <location>
        <begin position="491"/>
        <end position="674"/>
    </location>
</feature>
<feature type="region of interest" description="Disordered" evidence="1">
    <location>
        <begin position="737"/>
        <end position="761"/>
    </location>
</feature>
<dbReference type="AlphaFoldDB" id="A0AAE0X442"/>
<feature type="region of interest" description="Disordered" evidence="1">
    <location>
        <begin position="47"/>
        <end position="138"/>
    </location>
</feature>
<feature type="compositionally biased region" description="Basic residues" evidence="1">
    <location>
        <begin position="110"/>
        <end position="126"/>
    </location>
</feature>
<accession>A0AAE0X442</accession>
<keyword evidence="3" id="KW-1185">Reference proteome</keyword>
<reference evidence="2" key="1">
    <citation type="journal article" date="2023" name="Mol. Phylogenet. Evol.">
        <title>Genome-scale phylogeny and comparative genomics of the fungal order Sordariales.</title>
        <authorList>
            <person name="Hensen N."/>
            <person name="Bonometti L."/>
            <person name="Westerberg I."/>
            <person name="Brannstrom I.O."/>
            <person name="Guillou S."/>
            <person name="Cros-Aarteil S."/>
            <person name="Calhoun S."/>
            <person name="Haridas S."/>
            <person name="Kuo A."/>
            <person name="Mondo S."/>
            <person name="Pangilinan J."/>
            <person name="Riley R."/>
            <person name="LaButti K."/>
            <person name="Andreopoulos B."/>
            <person name="Lipzen A."/>
            <person name="Chen C."/>
            <person name="Yan M."/>
            <person name="Daum C."/>
            <person name="Ng V."/>
            <person name="Clum A."/>
            <person name="Steindorff A."/>
            <person name="Ohm R.A."/>
            <person name="Martin F."/>
            <person name="Silar P."/>
            <person name="Natvig D.O."/>
            <person name="Lalanne C."/>
            <person name="Gautier V."/>
            <person name="Ament-Velasquez S.L."/>
            <person name="Kruys A."/>
            <person name="Hutchinson M.I."/>
            <person name="Powell A.J."/>
            <person name="Barry K."/>
            <person name="Miller A.N."/>
            <person name="Grigoriev I.V."/>
            <person name="Debuchy R."/>
            <person name="Gladieux P."/>
            <person name="Hiltunen Thoren M."/>
            <person name="Johannesson H."/>
        </authorList>
    </citation>
    <scope>NUCLEOTIDE SEQUENCE</scope>
    <source>
        <strain evidence="2">CBS 314.62</strain>
    </source>
</reference>